<proteinExistence type="predicted"/>
<feature type="transmembrane region" description="Helical" evidence="1">
    <location>
        <begin position="444"/>
        <end position="462"/>
    </location>
</feature>
<dbReference type="Pfam" id="PF03806">
    <property type="entry name" value="ABG_transport"/>
    <property type="match status" value="1"/>
</dbReference>
<evidence type="ECO:0000313" key="3">
    <source>
        <dbReference type="Proteomes" id="UP000216133"/>
    </source>
</evidence>
<feature type="transmembrane region" description="Helical" evidence="1">
    <location>
        <begin position="29"/>
        <end position="49"/>
    </location>
</feature>
<keyword evidence="1" id="KW-1133">Transmembrane helix</keyword>
<feature type="transmembrane region" description="Helical" evidence="1">
    <location>
        <begin position="270"/>
        <end position="288"/>
    </location>
</feature>
<dbReference type="AlphaFoldDB" id="A0A268RYC3"/>
<evidence type="ECO:0000313" key="2">
    <source>
        <dbReference type="EMBL" id="PAF25239.1"/>
    </source>
</evidence>
<feature type="transmembrane region" description="Helical" evidence="1">
    <location>
        <begin position="73"/>
        <end position="103"/>
    </location>
</feature>
<dbReference type="GO" id="GO:0015558">
    <property type="term" value="F:secondary active p-aminobenzoyl-glutamate transmembrane transporter activity"/>
    <property type="evidence" value="ECO:0007669"/>
    <property type="project" value="InterPro"/>
</dbReference>
<gene>
    <name evidence="2" type="ORF">CHH61_14600</name>
</gene>
<feature type="transmembrane region" description="Helical" evidence="1">
    <location>
        <begin position="347"/>
        <end position="366"/>
    </location>
</feature>
<accession>A0A268RYC3</accession>
<dbReference type="PANTHER" id="PTHR30282">
    <property type="entry name" value="P-AMINOBENZOYL GLUTAMATE TRANSPORTER"/>
    <property type="match status" value="1"/>
</dbReference>
<dbReference type="Proteomes" id="UP000216133">
    <property type="component" value="Unassembled WGS sequence"/>
</dbReference>
<protein>
    <submittedName>
        <fullName evidence="2">p-aminobenzoyl-glutamate transporter</fullName>
    </submittedName>
</protein>
<feature type="transmembrane region" description="Helical" evidence="1">
    <location>
        <begin position="483"/>
        <end position="503"/>
    </location>
</feature>
<dbReference type="InterPro" id="IPR004697">
    <property type="entry name" value="AbgT"/>
</dbReference>
<evidence type="ECO:0000256" key="1">
    <source>
        <dbReference type="SAM" id="Phobius"/>
    </source>
</evidence>
<dbReference type="RefSeq" id="WP_095238426.1">
    <property type="nucleotide sequence ID" value="NZ_CP155469.1"/>
</dbReference>
<dbReference type="GO" id="GO:1902604">
    <property type="term" value="P:p-aminobenzoyl-glutamate transmembrane transport"/>
    <property type="evidence" value="ECO:0007669"/>
    <property type="project" value="InterPro"/>
</dbReference>
<sequence length="513" mass="55373">MTEQTEKRSFFTKVLDGIERIGNKLPHPFMLFIYLAVFLMVISAVLHAFDLTVLDPGTNETVAVRSLLSQEGFLYILSSMLSNFTGFAPFGLVITMMLGIGLAQKAGLFETFMKTTILKAPKSLVTYAVVFAGILGNIASDAAMIIIPPVAAMVFHAIGRHPLAGLAAGFASVGAGFTANFMIAGTDALLAGISTEAARTIDPDFVVTPIDNWFFMSASVVMLVFLGVWITEKIIEKRLGTYNPAYADEGINDQSLDYPTKQEIKGLRNAGIALLLYIGAVAMLIVPTNGILRGEEGTIIPSPFIDNIIPILLVMFVVVAVAYGITAGTIKSTADVPILMGDAMKDMAGYIVLVFAAAQFIAYFNWTNIATLIAVGIADFLQQVEFTGLGLFVVFILLVTVLNLFITSGSAQWALMAPVFVPLFMLLDYNPAFTQLAYRIGDSATNVITPMNPYVVMVLGFMKRYDSRAGFGTLMSTMLPYSLIFLGAWIVLFIIWNVVGLPIGPGSGMLLTK</sequence>
<keyword evidence="1" id="KW-0812">Transmembrane</keyword>
<comment type="caution">
    <text evidence="2">The sequence shown here is derived from an EMBL/GenBank/DDBJ whole genome shotgun (WGS) entry which is preliminary data.</text>
</comment>
<feature type="transmembrane region" description="Helical" evidence="1">
    <location>
        <begin position="413"/>
        <end position="432"/>
    </location>
</feature>
<dbReference type="EMBL" id="NPBS01000075">
    <property type="protein sequence ID" value="PAF25239.1"/>
    <property type="molecule type" value="Genomic_DNA"/>
</dbReference>
<feature type="transmembrane region" description="Helical" evidence="1">
    <location>
        <begin position="213"/>
        <end position="231"/>
    </location>
</feature>
<reference evidence="2 3" key="1">
    <citation type="submission" date="2017-07" db="EMBL/GenBank/DDBJ databases">
        <title>Isolation and whole genome analysis of endospore-forming bacteria from heroin.</title>
        <authorList>
            <person name="Kalinowski J."/>
            <person name="Ahrens B."/>
            <person name="Al-Dilaimi A."/>
            <person name="Winkler A."/>
            <person name="Wibberg D."/>
            <person name="Schleenbecker U."/>
            <person name="Ruckert C."/>
            <person name="Wolfel R."/>
            <person name="Grass G."/>
        </authorList>
    </citation>
    <scope>NUCLEOTIDE SEQUENCE [LARGE SCALE GENOMIC DNA]</scope>
    <source>
        <strain evidence="2 3">7523-2</strain>
    </source>
</reference>
<dbReference type="PANTHER" id="PTHR30282:SF0">
    <property type="entry name" value="P-AMINOBENZOYL-GLUTAMATE TRANSPORT PROTEIN"/>
    <property type="match status" value="1"/>
</dbReference>
<feature type="transmembrane region" description="Helical" evidence="1">
    <location>
        <begin position="124"/>
        <end position="147"/>
    </location>
</feature>
<name>A0A268RYC3_SHOCL</name>
<organism evidence="2 3">
    <name type="scientific">Shouchella clausii</name>
    <name type="common">Alkalihalobacillus clausii</name>
    <dbReference type="NCBI Taxonomy" id="79880"/>
    <lineage>
        <taxon>Bacteria</taxon>
        <taxon>Bacillati</taxon>
        <taxon>Bacillota</taxon>
        <taxon>Bacilli</taxon>
        <taxon>Bacillales</taxon>
        <taxon>Bacillaceae</taxon>
        <taxon>Shouchella</taxon>
    </lineage>
</organism>
<feature type="transmembrane region" description="Helical" evidence="1">
    <location>
        <begin position="386"/>
        <end position="406"/>
    </location>
</feature>
<feature type="transmembrane region" description="Helical" evidence="1">
    <location>
        <begin position="308"/>
        <end position="326"/>
    </location>
</feature>
<keyword evidence="1" id="KW-0472">Membrane</keyword>